<dbReference type="OrthoDB" id="2435709at2759"/>
<dbReference type="EMBL" id="CAJVPZ010070693">
    <property type="protein sequence ID" value="CAG8800006.1"/>
    <property type="molecule type" value="Genomic_DNA"/>
</dbReference>
<feature type="non-terminal residue" evidence="1">
    <location>
        <position position="1"/>
    </location>
</feature>
<gene>
    <name evidence="1" type="ORF">RFULGI_LOCUS17628</name>
</gene>
<dbReference type="Proteomes" id="UP000789396">
    <property type="component" value="Unassembled WGS sequence"/>
</dbReference>
<evidence type="ECO:0000313" key="1">
    <source>
        <dbReference type="EMBL" id="CAG8800006.1"/>
    </source>
</evidence>
<keyword evidence="2" id="KW-1185">Reference proteome</keyword>
<evidence type="ECO:0000313" key="2">
    <source>
        <dbReference type="Proteomes" id="UP000789396"/>
    </source>
</evidence>
<organism evidence="1 2">
    <name type="scientific">Racocetra fulgida</name>
    <dbReference type="NCBI Taxonomy" id="60492"/>
    <lineage>
        <taxon>Eukaryota</taxon>
        <taxon>Fungi</taxon>
        <taxon>Fungi incertae sedis</taxon>
        <taxon>Mucoromycota</taxon>
        <taxon>Glomeromycotina</taxon>
        <taxon>Glomeromycetes</taxon>
        <taxon>Diversisporales</taxon>
        <taxon>Gigasporaceae</taxon>
        <taxon>Racocetra</taxon>
    </lineage>
</organism>
<comment type="caution">
    <text evidence="1">The sequence shown here is derived from an EMBL/GenBank/DDBJ whole genome shotgun (WGS) entry which is preliminary data.</text>
</comment>
<name>A0A9N9JYS7_9GLOM</name>
<accession>A0A9N9JYS7</accession>
<dbReference type="AlphaFoldDB" id="A0A9N9JYS7"/>
<protein>
    <submittedName>
        <fullName evidence="1">2078_t:CDS:1</fullName>
    </submittedName>
</protein>
<feature type="non-terminal residue" evidence="1">
    <location>
        <position position="49"/>
    </location>
</feature>
<reference evidence="1" key="1">
    <citation type="submission" date="2021-06" db="EMBL/GenBank/DDBJ databases">
        <authorList>
            <person name="Kallberg Y."/>
            <person name="Tangrot J."/>
            <person name="Rosling A."/>
        </authorList>
    </citation>
    <scope>NUCLEOTIDE SEQUENCE</scope>
    <source>
        <strain evidence="1">IN212</strain>
    </source>
</reference>
<sequence>ENLNLLEIIDLEMNTFKNTDDIQIIKNSDNENELNDFIQDLESNKDYNP</sequence>
<proteinExistence type="predicted"/>